<dbReference type="Pfam" id="PF06985">
    <property type="entry name" value="HET"/>
    <property type="match status" value="1"/>
</dbReference>
<proteinExistence type="predicted"/>
<dbReference type="PANTHER" id="PTHR33112:SF12">
    <property type="entry name" value="HETEROKARYON INCOMPATIBILITY DOMAIN-CONTAINING PROTEIN"/>
    <property type="match status" value="1"/>
</dbReference>
<organism evidence="2 3">
    <name type="scientific">Colletotrichum gloeosporioides (strain Cg-14)</name>
    <name type="common">Anthracnose fungus</name>
    <name type="synonym">Glomerella cingulata</name>
    <dbReference type="NCBI Taxonomy" id="1237896"/>
    <lineage>
        <taxon>Eukaryota</taxon>
        <taxon>Fungi</taxon>
        <taxon>Dikarya</taxon>
        <taxon>Ascomycota</taxon>
        <taxon>Pezizomycotina</taxon>
        <taxon>Sordariomycetes</taxon>
        <taxon>Hypocreomycetidae</taxon>
        <taxon>Glomerellales</taxon>
        <taxon>Glomerellaceae</taxon>
        <taxon>Colletotrichum</taxon>
        <taxon>Colletotrichum gloeosporioides species complex</taxon>
    </lineage>
</organism>
<dbReference type="EMBL" id="AMYD01002444">
    <property type="protein sequence ID" value="EQB49028.1"/>
    <property type="molecule type" value="Genomic_DNA"/>
</dbReference>
<dbReference type="OMA" id="GRNFTHE"/>
<dbReference type="AlphaFoldDB" id="T0K7S4"/>
<name>T0K7S4_COLGC</name>
<dbReference type="InterPro" id="IPR010730">
    <property type="entry name" value="HET"/>
</dbReference>
<protein>
    <submittedName>
        <fullName evidence="2">Heterokaryon incompatibility protein</fullName>
    </submittedName>
</protein>
<accession>T0K7S4</accession>
<dbReference type="HOGENOM" id="CLU_003953_2_2_1"/>
<sequence>MTKLLGLRYLWVDQLCIIQDEESTAKHEEISNMDHIYACATVTLVAAATSGLFEEIFKGRVSSKDDTLEGPLATTQASVNLRELDQKAILNHYTSISKSMWAKRGWTYQEAILSKRVIFFYDDAVFWQCGCAVWDMDHLTPDEDNPIAATNMAKQTLTRRFLTPSTPDFGLYMDLICPFNGRNFTHEEDGLMACTGILNRLAPAFRGGFLGGLPIEFLDYALLWQPLKYCHRRTSSSTNKPCFPSWAWCGWQCLVDPWSFQSSFCLDGNDAVRKAKAGSWKLKNLINWQTKIISQEHSSIDSALPPSCAQEDVFSVRKSSISSPNIKIHDDFHSNTKAIHSSAGDRKSAGDQLILLECDIEIAVCIPAATLGIHESLTRHRAVKHVLWDPTMNEKPLHHLSKVVVLQDQDGVFAGLVRVTENLDYKRLERTTRRFPEGITTKCGKGFEMNLIAISEGRATRGDMKMCFEEKVLRRSPYYDHAPFETEYDGDGWWTGSSATDWWGQGHVVLPAGNWNENLTLPKEDACDEEIVDFYNVLWIQKGDDQISRRLGCGRVLKDRWRQNQPRIVRVTLG</sequence>
<evidence type="ECO:0000259" key="1">
    <source>
        <dbReference type="Pfam" id="PF06985"/>
    </source>
</evidence>
<dbReference type="STRING" id="1237896.T0K7S4"/>
<reference evidence="3" key="1">
    <citation type="journal article" date="2013" name="Mol. Plant Microbe Interact.">
        <title>Global aspects of pacC regulation of pathogenicity genes in Colletotrichum gloeosporioides as revealed by transcriptome analysis.</title>
        <authorList>
            <person name="Alkan N."/>
            <person name="Meng X."/>
            <person name="Friedlander G."/>
            <person name="Reuveni E."/>
            <person name="Sukno S."/>
            <person name="Sherman A."/>
            <person name="Thon M."/>
            <person name="Fluhr R."/>
            <person name="Prusky D."/>
        </authorList>
    </citation>
    <scope>NUCLEOTIDE SEQUENCE [LARGE SCALE GENOMIC DNA]</scope>
    <source>
        <strain evidence="3">Cg-14</strain>
    </source>
</reference>
<feature type="domain" description="Heterokaryon incompatibility" evidence="1">
    <location>
        <begin position="3"/>
        <end position="110"/>
    </location>
</feature>
<dbReference type="OrthoDB" id="2975793at2759"/>
<dbReference type="PANTHER" id="PTHR33112">
    <property type="entry name" value="DOMAIN PROTEIN, PUTATIVE-RELATED"/>
    <property type="match status" value="1"/>
</dbReference>
<gene>
    <name evidence="2" type="ORF">CGLO_11669</name>
</gene>
<comment type="caution">
    <text evidence="2">The sequence shown here is derived from an EMBL/GenBank/DDBJ whole genome shotgun (WGS) entry which is preliminary data.</text>
</comment>
<evidence type="ECO:0000313" key="2">
    <source>
        <dbReference type="EMBL" id="EQB49028.1"/>
    </source>
</evidence>
<evidence type="ECO:0000313" key="3">
    <source>
        <dbReference type="Proteomes" id="UP000015530"/>
    </source>
</evidence>
<dbReference type="Proteomes" id="UP000015530">
    <property type="component" value="Unassembled WGS sequence"/>
</dbReference>